<feature type="domain" description="DUF6589" evidence="2">
    <location>
        <begin position="351"/>
        <end position="552"/>
    </location>
</feature>
<sequence length="563" mass="63740">EKLDVFFDFLSEDLKWTYGELLHHTFWQDKSTRRAKTSGPSTTSATKKHPPPKTPDDTRRAKRHAQHVQHFLNGRGSYGPASIVHDWFHHSSGRHARDSELMYTTAVPYTEIGPARPALSAFAAQIIERKLVKEAEDAVQVSSGLHVAISKKTATADGVKEANWRDIGATTMPHVQGIIEKHQPLTWHYMLQIATRKPRVREGVVAVRRKRPPRAVATHAISSLNFSRSSDARLLPCALGMLYFASSAPVDLFRYHSRTGNMPAYTSIRRMMRALSDQEAKETEAHGRDPTTVGIIRLDNVQNYLLQRDRRIGRENKLNIGIAATYFEAEGVDVEAFDLDDKRRCLADSPRKDLDVHKLLGLLDNEHIEMVGVLQWLYVLVHRIPELAHMKSHVSMLYRTRAAKQPLPVKATKTRPLAASGMNETINTELKEALTDFFGQLGQSKDDFLRRLFAVGGDGLTYEKFLLLKEYLQFHENEFESLETLEPVLEWWHMEWTDLNRIFENHWGTPLSRDPSTLGHSAAKIGRKTPPNLKKVDYYSGVELAYLVLDVLRMGTPGGGGMG</sequence>
<accession>A0A0C9T0K7</accession>
<feature type="non-terminal residue" evidence="3">
    <location>
        <position position="563"/>
    </location>
</feature>
<proteinExistence type="predicted"/>
<feature type="region of interest" description="Disordered" evidence="1">
    <location>
        <begin position="31"/>
        <end position="66"/>
    </location>
</feature>
<dbReference type="HOGENOM" id="CLU_019421_0_0_1"/>
<dbReference type="AlphaFoldDB" id="A0A0C9T0K7"/>
<reference evidence="3 4" key="1">
    <citation type="submission" date="2014-06" db="EMBL/GenBank/DDBJ databases">
        <title>Evolutionary Origins and Diversification of the Mycorrhizal Mutualists.</title>
        <authorList>
            <consortium name="DOE Joint Genome Institute"/>
            <consortium name="Mycorrhizal Genomics Consortium"/>
            <person name="Kohler A."/>
            <person name="Kuo A."/>
            <person name="Nagy L.G."/>
            <person name="Floudas D."/>
            <person name="Copeland A."/>
            <person name="Barry K.W."/>
            <person name="Cichocki N."/>
            <person name="Veneault-Fourrey C."/>
            <person name="LaButti K."/>
            <person name="Lindquist E.A."/>
            <person name="Lipzen A."/>
            <person name="Lundell T."/>
            <person name="Morin E."/>
            <person name="Murat C."/>
            <person name="Riley R."/>
            <person name="Ohm R."/>
            <person name="Sun H."/>
            <person name="Tunlid A."/>
            <person name="Henrissat B."/>
            <person name="Grigoriev I.V."/>
            <person name="Hibbett D.S."/>
            <person name="Martin F."/>
        </authorList>
    </citation>
    <scope>NUCLEOTIDE SEQUENCE [LARGE SCALE GENOMIC DNA]</scope>
    <source>
        <strain evidence="3 4">FD-325 SS-3</strain>
    </source>
</reference>
<name>A0A0C9T0K7_PLICR</name>
<dbReference type="OrthoDB" id="3256296at2759"/>
<dbReference type="Pfam" id="PF20231">
    <property type="entry name" value="DUF6589"/>
    <property type="match status" value="1"/>
</dbReference>
<dbReference type="EMBL" id="KN832813">
    <property type="protein sequence ID" value="KII82644.1"/>
    <property type="molecule type" value="Genomic_DNA"/>
</dbReference>
<protein>
    <recommendedName>
        <fullName evidence="2">DUF6589 domain-containing protein</fullName>
    </recommendedName>
</protein>
<gene>
    <name evidence="3" type="ORF">PLICRDRAFT_120504</name>
</gene>
<evidence type="ECO:0000256" key="1">
    <source>
        <dbReference type="SAM" id="MobiDB-lite"/>
    </source>
</evidence>
<evidence type="ECO:0000259" key="2">
    <source>
        <dbReference type="Pfam" id="PF20231"/>
    </source>
</evidence>
<evidence type="ECO:0000313" key="3">
    <source>
        <dbReference type="EMBL" id="KII82644.1"/>
    </source>
</evidence>
<organism evidence="3 4">
    <name type="scientific">Plicaturopsis crispa FD-325 SS-3</name>
    <dbReference type="NCBI Taxonomy" id="944288"/>
    <lineage>
        <taxon>Eukaryota</taxon>
        <taxon>Fungi</taxon>
        <taxon>Dikarya</taxon>
        <taxon>Basidiomycota</taxon>
        <taxon>Agaricomycotina</taxon>
        <taxon>Agaricomycetes</taxon>
        <taxon>Agaricomycetidae</taxon>
        <taxon>Amylocorticiales</taxon>
        <taxon>Amylocorticiaceae</taxon>
        <taxon>Plicatura</taxon>
        <taxon>Plicaturopsis crispa</taxon>
    </lineage>
</organism>
<keyword evidence="4" id="KW-1185">Reference proteome</keyword>
<evidence type="ECO:0000313" key="4">
    <source>
        <dbReference type="Proteomes" id="UP000053263"/>
    </source>
</evidence>
<dbReference type="Proteomes" id="UP000053263">
    <property type="component" value="Unassembled WGS sequence"/>
</dbReference>
<dbReference type="InterPro" id="IPR046496">
    <property type="entry name" value="DUF6589"/>
</dbReference>